<feature type="region of interest" description="Disordered" evidence="1">
    <location>
        <begin position="252"/>
        <end position="285"/>
    </location>
</feature>
<dbReference type="GeneID" id="63919808"/>
<reference evidence="2 3" key="1">
    <citation type="journal article" date="2014" name="BMC Genomics">
        <title>Genome sequencing of four Aureobasidium pullulans varieties: biotechnological potential, stress tolerance, and description of new species.</title>
        <authorList>
            <person name="Gostin Ar C."/>
            <person name="Ohm R.A."/>
            <person name="Kogej T."/>
            <person name="Sonjak S."/>
            <person name="Turk M."/>
            <person name="Zajc J."/>
            <person name="Zalar P."/>
            <person name="Grube M."/>
            <person name="Sun H."/>
            <person name="Han J."/>
            <person name="Sharma A."/>
            <person name="Chiniquy J."/>
            <person name="Ngan C.Y."/>
            <person name="Lipzen A."/>
            <person name="Barry K."/>
            <person name="Grigoriev I.V."/>
            <person name="Gunde-Cimerman N."/>
        </authorList>
    </citation>
    <scope>NUCLEOTIDE SEQUENCE [LARGE SCALE GENOMIC DNA]</scope>
    <source>
        <strain evidence="2 3">CBS 110374</strain>
    </source>
</reference>
<protein>
    <submittedName>
        <fullName evidence="2">Uncharacterized protein</fullName>
    </submittedName>
</protein>
<name>A0A074VQF4_AURM1</name>
<evidence type="ECO:0000313" key="3">
    <source>
        <dbReference type="Proteomes" id="UP000030672"/>
    </source>
</evidence>
<feature type="compositionally biased region" description="Low complexity" evidence="1">
    <location>
        <begin position="57"/>
        <end position="68"/>
    </location>
</feature>
<dbReference type="EMBL" id="KL584833">
    <property type="protein sequence ID" value="KEQ62985.1"/>
    <property type="molecule type" value="Genomic_DNA"/>
</dbReference>
<evidence type="ECO:0000313" key="2">
    <source>
        <dbReference type="EMBL" id="KEQ62985.1"/>
    </source>
</evidence>
<gene>
    <name evidence="2" type="ORF">M437DRAFT_75502</name>
</gene>
<dbReference type="RefSeq" id="XP_040880008.1">
    <property type="nucleotide sequence ID" value="XM_041026435.1"/>
</dbReference>
<evidence type="ECO:0000256" key="1">
    <source>
        <dbReference type="SAM" id="MobiDB-lite"/>
    </source>
</evidence>
<feature type="region of interest" description="Disordered" evidence="1">
    <location>
        <begin position="152"/>
        <end position="176"/>
    </location>
</feature>
<organism evidence="2 3">
    <name type="scientific">Aureobasidium melanogenum (strain CBS 110374)</name>
    <name type="common">Aureobasidium pullulans var. melanogenum</name>
    <dbReference type="NCBI Taxonomy" id="1043003"/>
    <lineage>
        <taxon>Eukaryota</taxon>
        <taxon>Fungi</taxon>
        <taxon>Dikarya</taxon>
        <taxon>Ascomycota</taxon>
        <taxon>Pezizomycotina</taxon>
        <taxon>Dothideomycetes</taxon>
        <taxon>Dothideomycetidae</taxon>
        <taxon>Dothideales</taxon>
        <taxon>Saccotheciaceae</taxon>
        <taxon>Aureobasidium</taxon>
    </lineage>
</organism>
<feature type="compositionally biased region" description="Basic residues" evidence="1">
    <location>
        <begin position="1"/>
        <end position="11"/>
    </location>
</feature>
<dbReference type="HOGENOM" id="CLU_804051_0_0_1"/>
<feature type="compositionally biased region" description="Basic residues" evidence="1">
    <location>
        <begin position="152"/>
        <end position="164"/>
    </location>
</feature>
<dbReference type="AlphaFoldDB" id="A0A074VQF4"/>
<feature type="region of interest" description="Disordered" evidence="1">
    <location>
        <begin position="297"/>
        <end position="348"/>
    </location>
</feature>
<feature type="region of interest" description="Disordered" evidence="1">
    <location>
        <begin position="1"/>
        <end position="73"/>
    </location>
</feature>
<proteinExistence type="predicted"/>
<accession>A0A074VQF4</accession>
<sequence>MFMSPPRKKNKITTYSKKAQRTHRSILASPTPEDRRLRRRRVTLTSPIHSEDPPASPGSISLSSSAQSDNEDIEAQPVDELTQSNSQRRFNLPAEPLLNHELQLTASPERLASPVSSSEHDPISDDDLILADRDGQQHASRILKRQPLSKLRKSLNTRPKKFKPAIKQPASVPSSETLREIERGADGFDEMHLILLATSKPRNTRRKARSATSALDLLKGPHPPVTFADSDWSKVPYQDSLVQQQETFLVTTETTRDEPRVVSGNPHPRNQEFKSPLVSPNTPTKKEVLLYAQLSSVSAPIVRRPSHDEDEESEDNYANGHVEEADEEVSEHGTSDAEQEGMRASTVR</sequence>
<dbReference type="Proteomes" id="UP000030672">
    <property type="component" value="Unassembled WGS sequence"/>
</dbReference>
<keyword evidence="3" id="KW-1185">Reference proteome</keyword>